<dbReference type="RefSeq" id="WP_244548121.1">
    <property type="nucleotide sequence ID" value="NZ_FQYP01000002.1"/>
</dbReference>
<name>A0A1M6CAK5_9FLAO</name>
<feature type="chain" id="PRO_5012500196" evidence="6">
    <location>
        <begin position="31"/>
        <end position="587"/>
    </location>
</feature>
<dbReference type="SUPFAM" id="SSF48452">
    <property type="entry name" value="TPR-like"/>
    <property type="match status" value="1"/>
</dbReference>
<keyword evidence="4" id="KW-0472">Membrane</keyword>
<feature type="domain" description="RagB/SusD" evidence="7">
    <location>
        <begin position="276"/>
        <end position="587"/>
    </location>
</feature>
<evidence type="ECO:0000256" key="5">
    <source>
        <dbReference type="ARBA" id="ARBA00023237"/>
    </source>
</evidence>
<dbReference type="AlphaFoldDB" id="A0A1M6CAK5"/>
<evidence type="ECO:0000313" key="9">
    <source>
        <dbReference type="EMBL" id="SHI58026.1"/>
    </source>
</evidence>
<organism evidence="9 10">
    <name type="scientific">Aquimarina spongiae</name>
    <dbReference type="NCBI Taxonomy" id="570521"/>
    <lineage>
        <taxon>Bacteria</taxon>
        <taxon>Pseudomonadati</taxon>
        <taxon>Bacteroidota</taxon>
        <taxon>Flavobacteriia</taxon>
        <taxon>Flavobacteriales</taxon>
        <taxon>Flavobacteriaceae</taxon>
        <taxon>Aquimarina</taxon>
    </lineage>
</organism>
<evidence type="ECO:0000256" key="6">
    <source>
        <dbReference type="SAM" id="SignalP"/>
    </source>
</evidence>
<dbReference type="InterPro" id="IPR012944">
    <property type="entry name" value="SusD_RagB_dom"/>
</dbReference>
<protein>
    <submittedName>
        <fullName evidence="9">Starch-binding associating with outer membrane</fullName>
    </submittedName>
</protein>
<evidence type="ECO:0000259" key="8">
    <source>
        <dbReference type="Pfam" id="PF14322"/>
    </source>
</evidence>
<dbReference type="Proteomes" id="UP000184432">
    <property type="component" value="Unassembled WGS sequence"/>
</dbReference>
<dbReference type="EMBL" id="FQYP01000002">
    <property type="protein sequence ID" value="SHI58026.1"/>
    <property type="molecule type" value="Genomic_DNA"/>
</dbReference>
<dbReference type="Pfam" id="PF07980">
    <property type="entry name" value="SusD_RagB"/>
    <property type="match status" value="1"/>
</dbReference>
<keyword evidence="10" id="KW-1185">Reference proteome</keyword>
<proteinExistence type="inferred from homology"/>
<dbReference type="InterPro" id="IPR033985">
    <property type="entry name" value="SusD-like_N"/>
</dbReference>
<comment type="similarity">
    <text evidence="2">Belongs to the SusD family.</text>
</comment>
<dbReference type="Pfam" id="PF14322">
    <property type="entry name" value="SusD-like_3"/>
    <property type="match status" value="1"/>
</dbReference>
<evidence type="ECO:0000259" key="7">
    <source>
        <dbReference type="Pfam" id="PF07980"/>
    </source>
</evidence>
<dbReference type="InterPro" id="IPR011990">
    <property type="entry name" value="TPR-like_helical_dom_sf"/>
</dbReference>
<evidence type="ECO:0000313" key="10">
    <source>
        <dbReference type="Proteomes" id="UP000184432"/>
    </source>
</evidence>
<dbReference type="PROSITE" id="PS51257">
    <property type="entry name" value="PROKAR_LIPOPROTEIN"/>
    <property type="match status" value="1"/>
</dbReference>
<dbReference type="STRING" id="570521.SAMN04488508_10226"/>
<evidence type="ECO:0000256" key="4">
    <source>
        <dbReference type="ARBA" id="ARBA00023136"/>
    </source>
</evidence>
<dbReference type="GO" id="GO:0009279">
    <property type="term" value="C:cell outer membrane"/>
    <property type="evidence" value="ECO:0007669"/>
    <property type="project" value="UniProtKB-SubCell"/>
</dbReference>
<gene>
    <name evidence="9" type="ORF">SAMN04488508_10226</name>
</gene>
<comment type="subcellular location">
    <subcellularLocation>
        <location evidence="1">Cell outer membrane</location>
    </subcellularLocation>
</comment>
<evidence type="ECO:0000256" key="2">
    <source>
        <dbReference type="ARBA" id="ARBA00006275"/>
    </source>
</evidence>
<evidence type="ECO:0000256" key="3">
    <source>
        <dbReference type="ARBA" id="ARBA00022729"/>
    </source>
</evidence>
<keyword evidence="3 6" id="KW-0732">Signal</keyword>
<accession>A0A1M6CAK5</accession>
<dbReference type="Gene3D" id="1.25.40.390">
    <property type="match status" value="1"/>
</dbReference>
<feature type="signal peptide" evidence="6">
    <location>
        <begin position="1"/>
        <end position="30"/>
    </location>
</feature>
<keyword evidence="5" id="KW-0998">Cell outer membrane</keyword>
<sequence length="587" mass="64175">MIKIYKLSKIRTIKVMTVLLLAGTIFQACKDELEIPLQGQLSEDVIVFDSSWVSSQLTAAYGMLDLNVSTSDPWRSDPSHWIYGEVSSDNAYKGSDPGDQPIIDNIEAYRALATENSYYGFLWNAIFEGVARSNEAIRGAQTGLERGELTAAEAAQFEAEGRFLRAHYHFEAKKIWGKIPYIDETITESQTNENVDSWALIEADFQYAIDNLPETSRFVGAANSWTATAYLAKAHMYQLDYAAASPILDNVINGGPYSLTMKYSDNFNAATKNSSESIFAVQHTVSDGAANDDNGTWGQALNFPQGAPVGTTGGACCGFFQPSQNLVNAYKTDASGLPLLDTFNDVDVTNDDGIPAEDPFTPFTGELDPRLDWKVGRRGIDFNGWGIMPGQSWIRNPANGGPYLQKVSVFRASQFNDPSIDAPSAWAPAVSAINTNIIRFAEILLWRAEIMAANGEGDLGAALVDRVRMRAANPEDFVRTLDVDGNPTATPAANYVISTYGTFTDQAQAIRAVAHEYRIETALEGHRFFDLVRRGEAVNTINTYLAVEGTKRTHLSGVTFPARSVVYPIAQSVIDVSGGVIMQNDGY</sequence>
<feature type="domain" description="SusD-like N-terminal" evidence="8">
    <location>
        <begin position="107"/>
        <end position="233"/>
    </location>
</feature>
<reference evidence="10" key="1">
    <citation type="submission" date="2016-11" db="EMBL/GenBank/DDBJ databases">
        <authorList>
            <person name="Varghese N."/>
            <person name="Submissions S."/>
        </authorList>
    </citation>
    <scope>NUCLEOTIDE SEQUENCE [LARGE SCALE GENOMIC DNA]</scope>
    <source>
        <strain evidence="10">DSM 22623</strain>
    </source>
</reference>
<evidence type="ECO:0000256" key="1">
    <source>
        <dbReference type="ARBA" id="ARBA00004442"/>
    </source>
</evidence>